<dbReference type="RefSeq" id="WP_277833469.1">
    <property type="nucleotide sequence ID" value="NZ_JARQZE010000008.1"/>
</dbReference>
<evidence type="ECO:0000313" key="2">
    <source>
        <dbReference type="Proteomes" id="UP001597158"/>
    </source>
</evidence>
<gene>
    <name evidence="1" type="ORF">ACFQ4M_07825</name>
</gene>
<dbReference type="Proteomes" id="UP001597158">
    <property type="component" value="Unassembled WGS sequence"/>
</dbReference>
<organism evidence="1 2">
    <name type="scientific">Thauera mechernichensis</name>
    <dbReference type="NCBI Taxonomy" id="82788"/>
    <lineage>
        <taxon>Bacteria</taxon>
        <taxon>Pseudomonadati</taxon>
        <taxon>Pseudomonadota</taxon>
        <taxon>Betaproteobacteria</taxon>
        <taxon>Rhodocyclales</taxon>
        <taxon>Zoogloeaceae</taxon>
        <taxon>Thauera</taxon>
    </lineage>
</organism>
<dbReference type="Pfam" id="PF05534">
    <property type="entry name" value="HicB"/>
    <property type="match status" value="1"/>
</dbReference>
<keyword evidence="2" id="KW-1185">Reference proteome</keyword>
<evidence type="ECO:0000313" key="1">
    <source>
        <dbReference type="EMBL" id="MFD1263491.1"/>
    </source>
</evidence>
<dbReference type="SUPFAM" id="SSF47598">
    <property type="entry name" value="Ribbon-helix-helix"/>
    <property type="match status" value="1"/>
</dbReference>
<name>A0ABW3WCF9_9RHOO</name>
<reference evidence="2" key="1">
    <citation type="journal article" date="2019" name="Int. J. Syst. Evol. Microbiol.">
        <title>The Global Catalogue of Microorganisms (GCM) 10K type strain sequencing project: providing services to taxonomists for standard genome sequencing and annotation.</title>
        <authorList>
            <consortium name="The Broad Institute Genomics Platform"/>
            <consortium name="The Broad Institute Genome Sequencing Center for Infectious Disease"/>
            <person name="Wu L."/>
            <person name="Ma J."/>
        </authorList>
    </citation>
    <scope>NUCLEOTIDE SEQUENCE [LARGE SCALE GENOMIC DNA]</scope>
    <source>
        <strain evidence="2">CCUG 48884</strain>
    </source>
</reference>
<accession>A0ABW3WCF9</accession>
<dbReference type="InterPro" id="IPR010985">
    <property type="entry name" value="Ribbon_hlx_hlx"/>
</dbReference>
<protein>
    <submittedName>
        <fullName evidence="1">Type II toxin-antitoxin system HicB family antitoxin</fullName>
    </submittedName>
</protein>
<dbReference type="EMBL" id="JBHTMC010000014">
    <property type="protein sequence ID" value="MFD1263491.1"/>
    <property type="molecule type" value="Genomic_DNA"/>
</dbReference>
<sequence>MNTMNIGGYEAVITFDPDIQMFRGEFVGLNGGADFYAADVAGLRREGEASLRMFLDACERRGIEPRKRFSGKFSLRVDPAVHEAAVVAAAAHGQSLNQWAAEAIRQAARAG</sequence>
<dbReference type="InterPro" id="IPR008651">
    <property type="entry name" value="Uncharacterised_HicB"/>
</dbReference>
<proteinExistence type="predicted"/>
<comment type="caution">
    <text evidence="1">The sequence shown here is derived from an EMBL/GenBank/DDBJ whole genome shotgun (WGS) entry which is preliminary data.</text>
</comment>